<dbReference type="EC" id="2.3.1.-" evidence="4"/>
<evidence type="ECO:0000256" key="2">
    <source>
        <dbReference type="ARBA" id="ARBA00023315"/>
    </source>
</evidence>
<dbReference type="Proteomes" id="UP001595897">
    <property type="component" value="Unassembled WGS sequence"/>
</dbReference>
<comment type="caution">
    <text evidence="4">The sequence shown here is derived from an EMBL/GenBank/DDBJ whole genome shotgun (WGS) entry which is preliminary data.</text>
</comment>
<reference evidence="5" key="1">
    <citation type="journal article" date="2019" name="Int. J. Syst. Evol. Microbiol.">
        <title>The Global Catalogue of Microorganisms (GCM) 10K type strain sequencing project: providing services to taxonomists for standard genome sequencing and annotation.</title>
        <authorList>
            <consortium name="The Broad Institute Genomics Platform"/>
            <consortium name="The Broad Institute Genome Sequencing Center for Infectious Disease"/>
            <person name="Wu L."/>
            <person name="Ma J."/>
        </authorList>
    </citation>
    <scope>NUCLEOTIDE SEQUENCE [LARGE SCALE GENOMIC DNA]</scope>
    <source>
        <strain evidence="5">KACC 12507</strain>
    </source>
</reference>
<dbReference type="InterPro" id="IPR000182">
    <property type="entry name" value="GNAT_dom"/>
</dbReference>
<evidence type="ECO:0000313" key="5">
    <source>
        <dbReference type="Proteomes" id="UP001595897"/>
    </source>
</evidence>
<accession>A0ABV9LQ70</accession>
<keyword evidence="5" id="KW-1185">Reference proteome</keyword>
<organism evidence="4 5">
    <name type="scientific">Glaciecola siphonariae</name>
    <dbReference type="NCBI Taxonomy" id="521012"/>
    <lineage>
        <taxon>Bacteria</taxon>
        <taxon>Pseudomonadati</taxon>
        <taxon>Pseudomonadota</taxon>
        <taxon>Gammaproteobacteria</taxon>
        <taxon>Alteromonadales</taxon>
        <taxon>Alteromonadaceae</taxon>
        <taxon>Glaciecola</taxon>
    </lineage>
</organism>
<dbReference type="InterPro" id="IPR050832">
    <property type="entry name" value="Bact_Acetyltransf"/>
</dbReference>
<proteinExistence type="predicted"/>
<dbReference type="PANTHER" id="PTHR43877">
    <property type="entry name" value="AMINOALKYLPHOSPHONATE N-ACETYLTRANSFERASE-RELATED-RELATED"/>
    <property type="match status" value="1"/>
</dbReference>
<evidence type="ECO:0000313" key="4">
    <source>
        <dbReference type="EMBL" id="MFC4698646.1"/>
    </source>
</evidence>
<feature type="domain" description="N-acetyltransferase" evidence="3">
    <location>
        <begin position="18"/>
        <end position="198"/>
    </location>
</feature>
<evidence type="ECO:0000256" key="1">
    <source>
        <dbReference type="ARBA" id="ARBA00022679"/>
    </source>
</evidence>
<sequence length="198" mass="22012">MLHLRQGVQDDGPLLAKLILLSADTLLPYLFGSSAAALEYLEQASRHQDGQYSALRHRVAVSNNEVIGCMSLWHDDMPDGFRDATVQSLTDYLDVEQLAHIVVANQTLGAIFKAPTEHELCIGHLAVAPDWQRKNVGSKLIAYAQAQAKALNKTHLVLDADIAKTSALGFYQRHGFEIVRRYKHEPTDQRFARLALAL</sequence>
<dbReference type="GO" id="GO:0016746">
    <property type="term" value="F:acyltransferase activity"/>
    <property type="evidence" value="ECO:0007669"/>
    <property type="project" value="UniProtKB-KW"/>
</dbReference>
<dbReference type="Gene3D" id="3.40.630.30">
    <property type="match status" value="1"/>
</dbReference>
<dbReference type="CDD" id="cd04301">
    <property type="entry name" value="NAT_SF"/>
    <property type="match status" value="1"/>
</dbReference>
<dbReference type="PANTHER" id="PTHR43877:SF1">
    <property type="entry name" value="ACETYLTRANSFERASE"/>
    <property type="match status" value="1"/>
</dbReference>
<dbReference type="Pfam" id="PF13508">
    <property type="entry name" value="Acetyltransf_7"/>
    <property type="match status" value="1"/>
</dbReference>
<protein>
    <submittedName>
        <fullName evidence="4">GNAT family N-acetyltransferase</fullName>
        <ecNumber evidence="4">2.3.1.-</ecNumber>
    </submittedName>
</protein>
<keyword evidence="2 4" id="KW-0012">Acyltransferase</keyword>
<dbReference type="RefSeq" id="WP_382405260.1">
    <property type="nucleotide sequence ID" value="NZ_JBHSGU010000001.1"/>
</dbReference>
<name>A0ABV9LQ70_9ALTE</name>
<dbReference type="PROSITE" id="PS51186">
    <property type="entry name" value="GNAT"/>
    <property type="match status" value="1"/>
</dbReference>
<evidence type="ECO:0000259" key="3">
    <source>
        <dbReference type="PROSITE" id="PS51186"/>
    </source>
</evidence>
<dbReference type="EMBL" id="JBHSGU010000001">
    <property type="protein sequence ID" value="MFC4698646.1"/>
    <property type="molecule type" value="Genomic_DNA"/>
</dbReference>
<gene>
    <name evidence="4" type="ORF">ACFO4O_00545</name>
</gene>
<dbReference type="InterPro" id="IPR016181">
    <property type="entry name" value="Acyl_CoA_acyltransferase"/>
</dbReference>
<dbReference type="SUPFAM" id="SSF55729">
    <property type="entry name" value="Acyl-CoA N-acyltransferases (Nat)"/>
    <property type="match status" value="1"/>
</dbReference>
<keyword evidence="1 4" id="KW-0808">Transferase</keyword>